<evidence type="ECO:0000256" key="2">
    <source>
        <dbReference type="ARBA" id="ARBA00022748"/>
    </source>
</evidence>
<keyword evidence="4" id="KW-0676">Redox-active center</keyword>
<name>A0A929L226_9SPHI</name>
<keyword evidence="5" id="KW-0732">Signal</keyword>
<proteinExistence type="predicted"/>
<evidence type="ECO:0000313" key="7">
    <source>
        <dbReference type="EMBL" id="MBE9661816.1"/>
    </source>
</evidence>
<dbReference type="PANTHER" id="PTHR42852">
    <property type="entry name" value="THIOL:DISULFIDE INTERCHANGE PROTEIN DSBE"/>
    <property type="match status" value="1"/>
</dbReference>
<evidence type="ECO:0000256" key="3">
    <source>
        <dbReference type="ARBA" id="ARBA00023157"/>
    </source>
</evidence>
<feature type="signal peptide" evidence="5">
    <location>
        <begin position="1"/>
        <end position="18"/>
    </location>
</feature>
<feature type="domain" description="Thioredoxin" evidence="6">
    <location>
        <begin position="226"/>
        <end position="370"/>
    </location>
</feature>
<dbReference type="RefSeq" id="WP_194111026.1">
    <property type="nucleotide sequence ID" value="NZ_JADFFL010000003.1"/>
</dbReference>
<organism evidence="7 8">
    <name type="scientific">Mucilaginibacter myungsuensis</name>
    <dbReference type="NCBI Taxonomy" id="649104"/>
    <lineage>
        <taxon>Bacteria</taxon>
        <taxon>Pseudomonadati</taxon>
        <taxon>Bacteroidota</taxon>
        <taxon>Sphingobacteriia</taxon>
        <taxon>Sphingobacteriales</taxon>
        <taxon>Sphingobacteriaceae</taxon>
        <taxon>Mucilaginibacter</taxon>
    </lineage>
</organism>
<accession>A0A929L226</accession>
<comment type="subcellular location">
    <subcellularLocation>
        <location evidence="1">Cell envelope</location>
    </subcellularLocation>
</comment>
<dbReference type="Pfam" id="PF13905">
    <property type="entry name" value="Thioredoxin_8"/>
    <property type="match status" value="1"/>
</dbReference>
<keyword evidence="2" id="KW-0201">Cytochrome c-type biogenesis</keyword>
<evidence type="ECO:0000256" key="1">
    <source>
        <dbReference type="ARBA" id="ARBA00004196"/>
    </source>
</evidence>
<dbReference type="CDD" id="cd02966">
    <property type="entry name" value="TlpA_like_family"/>
    <property type="match status" value="1"/>
</dbReference>
<dbReference type="Proteomes" id="UP000622475">
    <property type="component" value="Unassembled WGS sequence"/>
</dbReference>
<dbReference type="GO" id="GO:0030313">
    <property type="term" value="C:cell envelope"/>
    <property type="evidence" value="ECO:0007669"/>
    <property type="project" value="UniProtKB-SubCell"/>
</dbReference>
<dbReference type="GO" id="GO:0017004">
    <property type="term" value="P:cytochrome complex assembly"/>
    <property type="evidence" value="ECO:0007669"/>
    <property type="project" value="UniProtKB-KW"/>
</dbReference>
<dbReference type="InterPro" id="IPR025380">
    <property type="entry name" value="DUF4369"/>
</dbReference>
<evidence type="ECO:0000256" key="5">
    <source>
        <dbReference type="SAM" id="SignalP"/>
    </source>
</evidence>
<dbReference type="InterPro" id="IPR017937">
    <property type="entry name" value="Thioredoxin_CS"/>
</dbReference>
<dbReference type="InterPro" id="IPR050553">
    <property type="entry name" value="Thioredoxin_ResA/DsbE_sf"/>
</dbReference>
<gene>
    <name evidence="7" type="ORF">IRJ16_07960</name>
</gene>
<keyword evidence="8" id="KW-1185">Reference proteome</keyword>
<dbReference type="SUPFAM" id="SSF52833">
    <property type="entry name" value="Thioredoxin-like"/>
    <property type="match status" value="1"/>
</dbReference>
<dbReference type="InterPro" id="IPR013766">
    <property type="entry name" value="Thioredoxin_domain"/>
</dbReference>
<evidence type="ECO:0000259" key="6">
    <source>
        <dbReference type="PROSITE" id="PS51352"/>
    </source>
</evidence>
<sequence>MKKLLTALLIVAAHTAFAQGYTVKTQLTGFPDGTKFYLQDLDAQYIIDSAALKSGELQLKGKLDAPVKGLWLYARHDNKFYYCNLLMGNEAVTVKGDMKDFPFDVSITGSKIQDANNRLVALTSAGNKKRNELIDQYFALKGDSAEIKGKQIWKVIGKIDSVNDVATAGFIKREPNTFAALRALFYARGKYAKDSLQHIYNTLQPDIKKSAFAQRIASYLKIGDVLKKGDMATDFEAMDEKGAKHKLSDAKGKYVLLDFSTTYCGPCMASITDLKEINTKYADKVAIMTVSGDGGRDMWMQSIKRDKPEWLSVWDGKGIYGETLLKYGVSGFPTFVVVDPQGKIVSHFSGYGKNADGKGSLITAVDKVLAPAK</sequence>
<feature type="chain" id="PRO_5036921523" evidence="5">
    <location>
        <begin position="19"/>
        <end position="373"/>
    </location>
</feature>
<dbReference type="Gene3D" id="3.40.30.10">
    <property type="entry name" value="Glutaredoxin"/>
    <property type="match status" value="1"/>
</dbReference>
<dbReference type="PANTHER" id="PTHR42852:SF6">
    <property type="entry name" value="THIOL:DISULFIDE INTERCHANGE PROTEIN DSBE"/>
    <property type="match status" value="1"/>
</dbReference>
<evidence type="ECO:0000256" key="4">
    <source>
        <dbReference type="ARBA" id="ARBA00023284"/>
    </source>
</evidence>
<reference evidence="7" key="1">
    <citation type="submission" date="2020-10" db="EMBL/GenBank/DDBJ databases">
        <title>Mucilaginibacter mali sp. nov., isolated from rhizosphere soil of apple orchard.</title>
        <authorList>
            <person name="Lee J.-S."/>
            <person name="Kim H.S."/>
            <person name="Kim J.-S."/>
        </authorList>
    </citation>
    <scope>NUCLEOTIDE SEQUENCE</scope>
    <source>
        <strain evidence="7">KCTC 22746</strain>
    </source>
</reference>
<dbReference type="AlphaFoldDB" id="A0A929L226"/>
<dbReference type="EMBL" id="JADFFL010000003">
    <property type="protein sequence ID" value="MBE9661816.1"/>
    <property type="molecule type" value="Genomic_DNA"/>
</dbReference>
<protein>
    <submittedName>
        <fullName evidence="7">DUF4369 domain-containing protein</fullName>
    </submittedName>
</protein>
<keyword evidence="3" id="KW-1015">Disulfide bond</keyword>
<dbReference type="InterPro" id="IPR036249">
    <property type="entry name" value="Thioredoxin-like_sf"/>
</dbReference>
<comment type="caution">
    <text evidence="7">The sequence shown here is derived from an EMBL/GenBank/DDBJ whole genome shotgun (WGS) entry which is preliminary data.</text>
</comment>
<dbReference type="PROSITE" id="PS00194">
    <property type="entry name" value="THIOREDOXIN_1"/>
    <property type="match status" value="1"/>
</dbReference>
<dbReference type="Pfam" id="PF14289">
    <property type="entry name" value="DUF4369"/>
    <property type="match status" value="1"/>
</dbReference>
<evidence type="ECO:0000313" key="8">
    <source>
        <dbReference type="Proteomes" id="UP000622475"/>
    </source>
</evidence>
<dbReference type="PROSITE" id="PS51352">
    <property type="entry name" value="THIOREDOXIN_2"/>
    <property type="match status" value="1"/>
</dbReference>
<dbReference type="InterPro" id="IPR012336">
    <property type="entry name" value="Thioredoxin-like_fold"/>
</dbReference>